<gene>
    <name evidence="4" type="ORF">GA0070614_0513</name>
</gene>
<keyword evidence="2" id="KW-1133">Transmembrane helix</keyword>
<feature type="region of interest" description="Disordered" evidence="1">
    <location>
        <begin position="151"/>
        <end position="175"/>
    </location>
</feature>
<evidence type="ECO:0000256" key="2">
    <source>
        <dbReference type="SAM" id="Phobius"/>
    </source>
</evidence>
<evidence type="ECO:0000313" key="4">
    <source>
        <dbReference type="EMBL" id="SCG38403.1"/>
    </source>
</evidence>
<sequence length="175" mass="18047">MKASRPQKPLNPKAALLGLMLGVVAVIVCCGVMFGDDDEKDKVSAISTSAPASTSAAPQQLASLAPSPSPTRTASPKPSPSVYYADCDAVADAGLYRITKGSPGYRKALDRNGDGIACNLKDDPDYVDDSSGGDSSDVYYANCSEARAAGAAPLHRGDPGYSRKLDRDGDGTACE</sequence>
<protein>
    <submittedName>
        <fullName evidence="4">Excalibur calcium-binding domain-containing protein</fullName>
    </submittedName>
</protein>
<evidence type="ECO:0000313" key="5">
    <source>
        <dbReference type="Proteomes" id="UP000198215"/>
    </source>
</evidence>
<feature type="compositionally biased region" description="Basic and acidic residues" evidence="1">
    <location>
        <begin position="155"/>
        <end position="175"/>
    </location>
</feature>
<accession>A0A1C5GXG9</accession>
<proteinExistence type="predicted"/>
<dbReference type="OrthoDB" id="5241375at2"/>
<dbReference type="Proteomes" id="UP000198215">
    <property type="component" value="Chromosome I"/>
</dbReference>
<evidence type="ECO:0000259" key="3">
    <source>
        <dbReference type="SMART" id="SM00894"/>
    </source>
</evidence>
<name>A0A1C5GXG9_9ACTN</name>
<keyword evidence="2" id="KW-0812">Transmembrane</keyword>
<keyword evidence="5" id="KW-1185">Reference proteome</keyword>
<feature type="transmembrane region" description="Helical" evidence="2">
    <location>
        <begin position="14"/>
        <end position="34"/>
    </location>
</feature>
<feature type="region of interest" description="Disordered" evidence="1">
    <location>
        <begin position="45"/>
        <end position="81"/>
    </location>
</feature>
<dbReference type="Pfam" id="PF05901">
    <property type="entry name" value="Excalibur"/>
    <property type="match status" value="2"/>
</dbReference>
<feature type="domain" description="Excalibur calcium-binding" evidence="3">
    <location>
        <begin position="139"/>
        <end position="175"/>
    </location>
</feature>
<dbReference type="SMART" id="SM00894">
    <property type="entry name" value="Excalibur"/>
    <property type="match status" value="2"/>
</dbReference>
<organism evidence="4 5">
    <name type="scientific">Micromonospora coxensis</name>
    <dbReference type="NCBI Taxonomy" id="356852"/>
    <lineage>
        <taxon>Bacteria</taxon>
        <taxon>Bacillati</taxon>
        <taxon>Actinomycetota</taxon>
        <taxon>Actinomycetes</taxon>
        <taxon>Micromonosporales</taxon>
        <taxon>Micromonosporaceae</taxon>
        <taxon>Micromonospora</taxon>
    </lineage>
</organism>
<evidence type="ECO:0000256" key="1">
    <source>
        <dbReference type="SAM" id="MobiDB-lite"/>
    </source>
</evidence>
<reference evidence="5" key="1">
    <citation type="submission" date="2016-06" db="EMBL/GenBank/DDBJ databases">
        <authorList>
            <person name="Varghese N."/>
            <person name="Submissions Spin"/>
        </authorList>
    </citation>
    <scope>NUCLEOTIDE SEQUENCE [LARGE SCALE GENOMIC DNA]</scope>
    <source>
        <strain evidence="5">DSM 45161</strain>
    </source>
</reference>
<feature type="domain" description="Excalibur calcium-binding" evidence="3">
    <location>
        <begin position="83"/>
        <end position="119"/>
    </location>
</feature>
<dbReference type="InterPro" id="IPR008613">
    <property type="entry name" value="Excalibur_Ca-bd_domain"/>
</dbReference>
<keyword evidence="2" id="KW-0472">Membrane</keyword>
<dbReference type="AlphaFoldDB" id="A0A1C5GXG9"/>
<dbReference type="EMBL" id="LT607753">
    <property type="protein sequence ID" value="SCG38403.1"/>
    <property type="molecule type" value="Genomic_DNA"/>
</dbReference>